<evidence type="ECO:0000313" key="1">
    <source>
        <dbReference type="EMBL" id="KKB60904.1"/>
    </source>
</evidence>
<dbReference type="PATRIC" id="fig|28092.6.peg.6236"/>
<accession>A0A0F5JTA4</accession>
<dbReference type="SUPFAM" id="SSF48452">
    <property type="entry name" value="TPR-like"/>
    <property type="match status" value="1"/>
</dbReference>
<organism evidence="1 2">
    <name type="scientific">Robbsia andropogonis</name>
    <dbReference type="NCBI Taxonomy" id="28092"/>
    <lineage>
        <taxon>Bacteria</taxon>
        <taxon>Pseudomonadati</taxon>
        <taxon>Pseudomonadota</taxon>
        <taxon>Betaproteobacteria</taxon>
        <taxon>Burkholderiales</taxon>
        <taxon>Burkholderiaceae</taxon>
        <taxon>Robbsia</taxon>
    </lineage>
</organism>
<evidence type="ECO:0000313" key="2">
    <source>
        <dbReference type="Proteomes" id="UP000033618"/>
    </source>
</evidence>
<dbReference type="Proteomes" id="UP000033618">
    <property type="component" value="Unassembled WGS sequence"/>
</dbReference>
<reference evidence="1 2" key="1">
    <citation type="submission" date="2015-03" db="EMBL/GenBank/DDBJ databases">
        <title>Draft Genome Sequence of Burkholderia andropogonis type strain ICMP2807, isolated from Sorghum bicolor.</title>
        <authorList>
            <person name="Lopes-Santos L."/>
            <person name="Castro D.B."/>
            <person name="Ottoboni L.M."/>
            <person name="Park D."/>
            <person name="Weirc B.S."/>
            <person name="Destefano S.A."/>
        </authorList>
    </citation>
    <scope>NUCLEOTIDE SEQUENCE [LARGE SCALE GENOMIC DNA]</scope>
    <source>
        <strain evidence="1 2">ICMP2807</strain>
    </source>
</reference>
<dbReference type="AlphaFoldDB" id="A0A0F5JTA4"/>
<proteinExistence type="predicted"/>
<sequence>MLAIFPNTVHGRQWVNACEALANVSIVATRSGNRVLAGKLESTMRAFAVELASTSGNDPFVARVLTKTFLAIDDPTTALEAAKKIGDDVKDHWLLYQQSKAELALGLAEPASTTAKRALDAAGKDPKGKARLAIYHDLMSQCDEARGSVTEALESAEAARSSASNDQYKRQLSARVEALKARQG</sequence>
<dbReference type="EMBL" id="LAQU01000128">
    <property type="protein sequence ID" value="KKB60904.1"/>
    <property type="molecule type" value="Genomic_DNA"/>
</dbReference>
<dbReference type="InterPro" id="IPR011990">
    <property type="entry name" value="TPR-like_helical_dom_sf"/>
</dbReference>
<gene>
    <name evidence="1" type="ORF">WM40_26425</name>
</gene>
<comment type="caution">
    <text evidence="1">The sequence shown here is derived from an EMBL/GenBank/DDBJ whole genome shotgun (WGS) entry which is preliminary data.</text>
</comment>
<dbReference type="Gene3D" id="1.25.40.10">
    <property type="entry name" value="Tetratricopeptide repeat domain"/>
    <property type="match status" value="1"/>
</dbReference>
<name>A0A0F5JTA4_9BURK</name>
<protein>
    <submittedName>
        <fullName evidence="1">Uncharacterized protein</fullName>
    </submittedName>
</protein>
<dbReference type="STRING" id="28092.WM40_26425"/>
<keyword evidence="2" id="KW-1185">Reference proteome</keyword>